<dbReference type="EMBL" id="CAJOBI010175539">
    <property type="protein sequence ID" value="CAF4906087.1"/>
    <property type="molecule type" value="Genomic_DNA"/>
</dbReference>
<dbReference type="Proteomes" id="UP000676336">
    <property type="component" value="Unassembled WGS sequence"/>
</dbReference>
<evidence type="ECO:0000256" key="1">
    <source>
        <dbReference type="SAM" id="Phobius"/>
    </source>
</evidence>
<evidence type="ECO:0000313" key="3">
    <source>
        <dbReference type="EMBL" id="CAF2042872.1"/>
    </source>
</evidence>
<evidence type="ECO:0000256" key="2">
    <source>
        <dbReference type="SAM" id="SignalP"/>
    </source>
</evidence>
<organism evidence="3 5">
    <name type="scientific">Rotaria magnacalcarata</name>
    <dbReference type="NCBI Taxonomy" id="392030"/>
    <lineage>
        <taxon>Eukaryota</taxon>
        <taxon>Metazoa</taxon>
        <taxon>Spiralia</taxon>
        <taxon>Gnathifera</taxon>
        <taxon>Rotifera</taxon>
        <taxon>Eurotatoria</taxon>
        <taxon>Bdelloidea</taxon>
        <taxon>Philodinida</taxon>
        <taxon>Philodinidae</taxon>
        <taxon>Rotaria</taxon>
    </lineage>
</organism>
<gene>
    <name evidence="3" type="ORF">MBJ925_LOCUS11670</name>
    <name evidence="4" type="ORF">SMN809_LOCUS51987</name>
</gene>
<evidence type="ECO:0000313" key="5">
    <source>
        <dbReference type="Proteomes" id="UP000663824"/>
    </source>
</evidence>
<comment type="caution">
    <text evidence="3">The sequence shown here is derived from an EMBL/GenBank/DDBJ whole genome shotgun (WGS) entry which is preliminary data.</text>
</comment>
<feature type="chain" id="PRO_5035609844" evidence="2">
    <location>
        <begin position="22"/>
        <end position="139"/>
    </location>
</feature>
<dbReference type="EMBL" id="CAJNRE010005188">
    <property type="protein sequence ID" value="CAF2042872.1"/>
    <property type="molecule type" value="Genomic_DNA"/>
</dbReference>
<keyword evidence="2" id="KW-0732">Signal</keyword>
<feature type="transmembrane region" description="Helical" evidence="1">
    <location>
        <begin position="52"/>
        <end position="73"/>
    </location>
</feature>
<proteinExistence type="predicted"/>
<evidence type="ECO:0000313" key="4">
    <source>
        <dbReference type="EMBL" id="CAF4906087.1"/>
    </source>
</evidence>
<reference evidence="3" key="1">
    <citation type="submission" date="2021-02" db="EMBL/GenBank/DDBJ databases">
        <authorList>
            <person name="Nowell W R."/>
        </authorList>
    </citation>
    <scope>NUCLEOTIDE SEQUENCE</scope>
</reference>
<keyword evidence="1" id="KW-1133">Transmembrane helix</keyword>
<accession>A0A816P2Z1</accession>
<name>A0A816P2Z1_9BILA</name>
<sequence length="139" mass="15207">MFHSISLVVFIVLSLMKGVSAEWCYDSIGYYYCSSGQTCGSYYGDCRGLPTYAIIAIISSGVLVLSLCIRCCVQLNSNNTQRTVTTVTQNPRHIRVQVYSTGNNAPSQSRNIAPVHNIREDAPPSYAAALSSNTEPPKY</sequence>
<keyword evidence="1" id="KW-0472">Membrane</keyword>
<keyword evidence="1" id="KW-0812">Transmembrane</keyword>
<dbReference type="Proteomes" id="UP000663824">
    <property type="component" value="Unassembled WGS sequence"/>
</dbReference>
<protein>
    <submittedName>
        <fullName evidence="3">Uncharacterized protein</fullName>
    </submittedName>
</protein>
<feature type="signal peptide" evidence="2">
    <location>
        <begin position="1"/>
        <end position="21"/>
    </location>
</feature>
<dbReference type="AlphaFoldDB" id="A0A816P2Z1"/>